<sequence>FGSPVREQGLKRPDPLCNFRPYNGGYDVRNTHYWASTAFTGIHGYAIAGVWMLFGLGLGSYLILKNLNGNSSPAATVYPDSSYLRLFSLIALFTFLAIIATSFIIAASRSSLHRTRMLKETIFGAGGDARQTIKTVILTLRDMQTLLRLYDPNTCQLLNSTIHRLGEESHGIQLFVDKGRRTSEQAIDTLYIANLVVVTTNLIFLVAALGEPNFMIMHLLEQTNGLLLWFSSALFALAPRNYYLPLSDAASCHFSIIFFCWILTTLSWILTGFDFFFRTFAEDTCSAFEDFERNPGNSSLKSVLSCAESSYSQKVLVDIGLTVHRFISELNLKVSLLHHLLQLDEGNEDLLGIREICDPFSGAPSYSYEPDTCAKDAISIGDLPNVLSRFTCYKHNSKGNCTRNGRYLPEASYVMAWAYSRSIQDLINVFPDLQSLTRCTFMKQALHNAVSRQCRPFRASARMLWCSTLALSIIMVVLSLLWVAKAFQDRGRCFSKCSIVPQPH</sequence>
<reference evidence="2" key="1">
    <citation type="submission" date="2022-12" db="EMBL/GenBank/DDBJ databases">
        <title>Draft genome assemblies for two species of Escallonia (Escalloniales).</title>
        <authorList>
            <person name="Chanderbali A."/>
            <person name="Dervinis C."/>
            <person name="Anghel I."/>
            <person name="Soltis D."/>
            <person name="Soltis P."/>
            <person name="Zapata F."/>
        </authorList>
    </citation>
    <scope>NUCLEOTIDE SEQUENCE</scope>
    <source>
        <strain evidence="2">UCBG92.1500</strain>
        <tissue evidence="2">Leaf</tissue>
    </source>
</reference>
<protein>
    <submittedName>
        <fullName evidence="2">Uncharacterized protein</fullName>
    </submittedName>
</protein>
<proteinExistence type="predicted"/>
<name>A0AA88QNW9_9ASTE</name>
<keyword evidence="1" id="KW-1133">Transmembrane helix</keyword>
<gene>
    <name evidence="2" type="ORF">RJ640_030579</name>
</gene>
<dbReference type="Proteomes" id="UP001187471">
    <property type="component" value="Unassembled WGS sequence"/>
</dbReference>
<dbReference type="InterPro" id="IPR040283">
    <property type="entry name" value="DDB_G0292058-like"/>
</dbReference>
<dbReference type="PANTHER" id="PTHR31414">
    <property type="entry name" value="TRANSMEMBRANE PROTEIN DDB_G0292058"/>
    <property type="match status" value="1"/>
</dbReference>
<evidence type="ECO:0000313" key="3">
    <source>
        <dbReference type="Proteomes" id="UP001187471"/>
    </source>
</evidence>
<feature type="transmembrane region" description="Helical" evidence="1">
    <location>
        <begin position="83"/>
        <end position="107"/>
    </location>
</feature>
<dbReference type="EMBL" id="JAVXUO010003214">
    <property type="protein sequence ID" value="KAK2965531.1"/>
    <property type="molecule type" value="Genomic_DNA"/>
</dbReference>
<evidence type="ECO:0000313" key="2">
    <source>
        <dbReference type="EMBL" id="KAK2965531.1"/>
    </source>
</evidence>
<keyword evidence="1" id="KW-0812">Transmembrane</keyword>
<dbReference type="PANTHER" id="PTHR31414:SF19">
    <property type="entry name" value="TRANSMEMBRANE PROTEIN"/>
    <property type="match status" value="1"/>
</dbReference>
<feature type="transmembrane region" description="Helical" evidence="1">
    <location>
        <begin position="226"/>
        <end position="244"/>
    </location>
</feature>
<keyword evidence="1" id="KW-0472">Membrane</keyword>
<accession>A0AA88QNW9</accession>
<feature type="transmembrane region" description="Helical" evidence="1">
    <location>
        <begin position="462"/>
        <end position="484"/>
    </location>
</feature>
<comment type="caution">
    <text evidence="2">The sequence shown here is derived from an EMBL/GenBank/DDBJ whole genome shotgun (WGS) entry which is preliminary data.</text>
</comment>
<feature type="non-terminal residue" evidence="2">
    <location>
        <position position="504"/>
    </location>
</feature>
<keyword evidence="3" id="KW-1185">Reference proteome</keyword>
<feature type="transmembrane region" description="Helical" evidence="1">
    <location>
        <begin position="190"/>
        <end position="210"/>
    </location>
</feature>
<evidence type="ECO:0000256" key="1">
    <source>
        <dbReference type="SAM" id="Phobius"/>
    </source>
</evidence>
<dbReference type="GO" id="GO:0016020">
    <property type="term" value="C:membrane"/>
    <property type="evidence" value="ECO:0007669"/>
    <property type="project" value="TreeGrafter"/>
</dbReference>
<feature type="transmembrane region" description="Helical" evidence="1">
    <location>
        <begin position="256"/>
        <end position="277"/>
    </location>
</feature>
<dbReference type="AlphaFoldDB" id="A0AA88QNW9"/>
<organism evidence="2 3">
    <name type="scientific">Escallonia rubra</name>
    <dbReference type="NCBI Taxonomy" id="112253"/>
    <lineage>
        <taxon>Eukaryota</taxon>
        <taxon>Viridiplantae</taxon>
        <taxon>Streptophyta</taxon>
        <taxon>Embryophyta</taxon>
        <taxon>Tracheophyta</taxon>
        <taxon>Spermatophyta</taxon>
        <taxon>Magnoliopsida</taxon>
        <taxon>eudicotyledons</taxon>
        <taxon>Gunneridae</taxon>
        <taxon>Pentapetalae</taxon>
        <taxon>asterids</taxon>
        <taxon>campanulids</taxon>
        <taxon>Escalloniales</taxon>
        <taxon>Escalloniaceae</taxon>
        <taxon>Escallonia</taxon>
    </lineage>
</organism>
<feature type="transmembrane region" description="Helical" evidence="1">
    <location>
        <begin position="42"/>
        <end position="63"/>
    </location>
</feature>